<keyword evidence="3" id="KW-1185">Reference proteome</keyword>
<accession>A0A6A7CD72</accession>
<gene>
    <name evidence="2" type="ORF">K470DRAFT_253999</name>
</gene>
<dbReference type="AlphaFoldDB" id="A0A6A7CD72"/>
<organism evidence="2 3">
    <name type="scientific">Piedraia hortae CBS 480.64</name>
    <dbReference type="NCBI Taxonomy" id="1314780"/>
    <lineage>
        <taxon>Eukaryota</taxon>
        <taxon>Fungi</taxon>
        <taxon>Dikarya</taxon>
        <taxon>Ascomycota</taxon>
        <taxon>Pezizomycotina</taxon>
        <taxon>Dothideomycetes</taxon>
        <taxon>Dothideomycetidae</taxon>
        <taxon>Capnodiales</taxon>
        <taxon>Piedraiaceae</taxon>
        <taxon>Piedraia</taxon>
    </lineage>
</organism>
<sequence>MSADPTTAPFLTANFEASTYWNSLLPNTTKGTGNSINAPLPEISSTLQSTLSQLNAQTVRVSNTLNTQADEIIRSGGRLEYEVDVLRGEVGSLEEMMGALEGDVGIFLGGKDTSEKGEQGEQDETMARLKQLTTVRARLESVIKLFGDAMAWPLPPPSTNQFLLSVSAPEDTAKQKEGEEKAKVWVEALEREIDEVVDTPGKGIQVAEERVARLRDLAGVWKGTPEERERLKIAERLEKRVEQKKGSSRQQKESGKSGNHSRPPTKRTTSKTEREGHGFLQNLRNLTNEFYVD</sequence>
<feature type="region of interest" description="Disordered" evidence="1">
    <location>
        <begin position="238"/>
        <end position="293"/>
    </location>
</feature>
<evidence type="ECO:0000313" key="3">
    <source>
        <dbReference type="Proteomes" id="UP000799421"/>
    </source>
</evidence>
<dbReference type="Gene3D" id="6.10.250.2790">
    <property type="match status" value="1"/>
</dbReference>
<dbReference type="EMBL" id="MU005957">
    <property type="protein sequence ID" value="KAF2864338.1"/>
    <property type="molecule type" value="Genomic_DNA"/>
</dbReference>
<dbReference type="Proteomes" id="UP000799421">
    <property type="component" value="Unassembled WGS sequence"/>
</dbReference>
<evidence type="ECO:0000313" key="2">
    <source>
        <dbReference type="EMBL" id="KAF2864338.1"/>
    </source>
</evidence>
<reference evidence="2" key="1">
    <citation type="journal article" date="2020" name="Stud. Mycol.">
        <title>101 Dothideomycetes genomes: a test case for predicting lifestyles and emergence of pathogens.</title>
        <authorList>
            <person name="Haridas S."/>
            <person name="Albert R."/>
            <person name="Binder M."/>
            <person name="Bloem J."/>
            <person name="Labutti K."/>
            <person name="Salamov A."/>
            <person name="Andreopoulos B."/>
            <person name="Baker S."/>
            <person name="Barry K."/>
            <person name="Bills G."/>
            <person name="Bluhm B."/>
            <person name="Cannon C."/>
            <person name="Castanera R."/>
            <person name="Culley D."/>
            <person name="Daum C."/>
            <person name="Ezra D."/>
            <person name="Gonzalez J."/>
            <person name="Henrissat B."/>
            <person name="Kuo A."/>
            <person name="Liang C."/>
            <person name="Lipzen A."/>
            <person name="Lutzoni F."/>
            <person name="Magnuson J."/>
            <person name="Mondo S."/>
            <person name="Nolan M."/>
            <person name="Ohm R."/>
            <person name="Pangilinan J."/>
            <person name="Park H.-J."/>
            <person name="Ramirez L."/>
            <person name="Alfaro M."/>
            <person name="Sun H."/>
            <person name="Tritt A."/>
            <person name="Yoshinaga Y."/>
            <person name="Zwiers L.-H."/>
            <person name="Turgeon B."/>
            <person name="Goodwin S."/>
            <person name="Spatafora J."/>
            <person name="Crous P."/>
            <person name="Grigoriev I."/>
        </authorList>
    </citation>
    <scope>NUCLEOTIDE SEQUENCE</scope>
    <source>
        <strain evidence="2">CBS 480.64</strain>
    </source>
</reference>
<feature type="compositionally biased region" description="Basic and acidic residues" evidence="1">
    <location>
        <begin position="238"/>
        <end position="255"/>
    </location>
</feature>
<evidence type="ECO:0000256" key="1">
    <source>
        <dbReference type="SAM" id="MobiDB-lite"/>
    </source>
</evidence>
<feature type="compositionally biased region" description="Polar residues" evidence="1">
    <location>
        <begin position="282"/>
        <end position="293"/>
    </location>
</feature>
<proteinExistence type="predicted"/>
<name>A0A6A7CD72_9PEZI</name>
<dbReference type="OrthoDB" id="5413829at2759"/>
<protein>
    <submittedName>
        <fullName evidence="2">Uncharacterized protein</fullName>
    </submittedName>
</protein>